<dbReference type="Proteomes" id="UP000317267">
    <property type="component" value="Unassembled WGS sequence"/>
</dbReference>
<dbReference type="PANTHER" id="PTHR33420:SF14">
    <property type="entry name" value="TYPE 1 FIMBRIN D-MANNOSE SPECIFIC ADHESIN"/>
    <property type="match status" value="1"/>
</dbReference>
<dbReference type="AlphaFoldDB" id="A0A5C5PKG3"/>
<dbReference type="SUPFAM" id="SSF49401">
    <property type="entry name" value="Bacterial adhesins"/>
    <property type="match status" value="1"/>
</dbReference>
<accession>A0A5C5PKG3</accession>
<protein>
    <recommendedName>
        <fullName evidence="5">Fimbrial-type adhesion domain-containing protein</fullName>
    </recommendedName>
</protein>
<dbReference type="InterPro" id="IPR036937">
    <property type="entry name" value="Adhesion_dom_fimbrial_sf"/>
</dbReference>
<evidence type="ECO:0000256" key="2">
    <source>
        <dbReference type="ARBA" id="ARBA00006671"/>
    </source>
</evidence>
<dbReference type="GO" id="GO:0043709">
    <property type="term" value="P:cell adhesion involved in single-species biofilm formation"/>
    <property type="evidence" value="ECO:0007669"/>
    <property type="project" value="TreeGrafter"/>
</dbReference>
<dbReference type="Pfam" id="PF00419">
    <property type="entry name" value="Fimbrial"/>
    <property type="match status" value="1"/>
</dbReference>
<dbReference type="Gene3D" id="2.60.40.1090">
    <property type="entry name" value="Fimbrial-type adhesion domain"/>
    <property type="match status" value="1"/>
</dbReference>
<evidence type="ECO:0000313" key="7">
    <source>
        <dbReference type="Proteomes" id="UP000317267"/>
    </source>
</evidence>
<feature type="compositionally biased region" description="Basic and acidic residues" evidence="4">
    <location>
        <begin position="1"/>
        <end position="10"/>
    </location>
</feature>
<dbReference type="InterPro" id="IPR050263">
    <property type="entry name" value="Bact_Fimbrial_Adh_Pro"/>
</dbReference>
<evidence type="ECO:0000256" key="1">
    <source>
        <dbReference type="ARBA" id="ARBA00004561"/>
    </source>
</evidence>
<dbReference type="InterPro" id="IPR000259">
    <property type="entry name" value="Adhesion_dom_fimbrial"/>
</dbReference>
<dbReference type="PANTHER" id="PTHR33420">
    <property type="entry name" value="FIMBRIAL SUBUNIT ELFA-RELATED"/>
    <property type="match status" value="1"/>
</dbReference>
<dbReference type="GO" id="GO:0009289">
    <property type="term" value="C:pilus"/>
    <property type="evidence" value="ECO:0007669"/>
    <property type="project" value="UniProtKB-SubCell"/>
</dbReference>
<name>A0A5C5PKG3_9PSED</name>
<evidence type="ECO:0000259" key="5">
    <source>
        <dbReference type="Pfam" id="PF00419"/>
    </source>
</evidence>
<dbReference type="InterPro" id="IPR008966">
    <property type="entry name" value="Adhesion_dom_sf"/>
</dbReference>
<keyword evidence="3" id="KW-0281">Fimbrium</keyword>
<feature type="region of interest" description="Disordered" evidence="4">
    <location>
        <begin position="1"/>
        <end position="38"/>
    </location>
</feature>
<feature type="domain" description="Fimbrial-type adhesion" evidence="5">
    <location>
        <begin position="260"/>
        <end position="406"/>
    </location>
</feature>
<comment type="similarity">
    <text evidence="2">Belongs to the fimbrial protein family.</text>
</comment>
<proteinExistence type="inferred from homology"/>
<reference evidence="6 7" key="1">
    <citation type="submission" date="2019-06" db="EMBL/GenBank/DDBJ databases">
        <title>Pseudomonas bimorpha sp. nov. isolated from bovine raw milk and skim milk concentrate.</title>
        <authorList>
            <person name="Hofmann K."/>
            <person name="Huptas C."/>
            <person name="Doll E."/>
            <person name="Scherer S."/>
            <person name="Wenning M."/>
        </authorList>
    </citation>
    <scope>NUCLEOTIDE SEQUENCE [LARGE SCALE GENOMIC DNA]</scope>
    <source>
        <strain evidence="6 7">DSM 17515</strain>
    </source>
</reference>
<dbReference type="Gene3D" id="2.60.40.3310">
    <property type="match status" value="1"/>
</dbReference>
<evidence type="ECO:0000256" key="4">
    <source>
        <dbReference type="SAM" id="MobiDB-lite"/>
    </source>
</evidence>
<evidence type="ECO:0000256" key="3">
    <source>
        <dbReference type="ARBA" id="ARBA00023263"/>
    </source>
</evidence>
<comment type="caution">
    <text evidence="6">The sequence shown here is derived from an EMBL/GenBank/DDBJ whole genome shotgun (WGS) entry which is preliminary data.</text>
</comment>
<feature type="compositionally biased region" description="Polar residues" evidence="4">
    <location>
        <begin position="29"/>
        <end position="38"/>
    </location>
</feature>
<dbReference type="OrthoDB" id="8970968at2"/>
<organism evidence="6 7">
    <name type="scientific">Pseudomonas grimontii</name>
    <dbReference type="NCBI Taxonomy" id="129847"/>
    <lineage>
        <taxon>Bacteria</taxon>
        <taxon>Pseudomonadati</taxon>
        <taxon>Pseudomonadota</taxon>
        <taxon>Gammaproteobacteria</taxon>
        <taxon>Pseudomonadales</taxon>
        <taxon>Pseudomonadaceae</taxon>
        <taxon>Pseudomonas</taxon>
    </lineage>
</organism>
<evidence type="ECO:0000313" key="6">
    <source>
        <dbReference type="EMBL" id="TWR67182.1"/>
    </source>
</evidence>
<dbReference type="EMBL" id="VFES01000005">
    <property type="protein sequence ID" value="TWR67182.1"/>
    <property type="molecule type" value="Genomic_DNA"/>
</dbReference>
<gene>
    <name evidence="6" type="ORF">FIV39_10810</name>
</gene>
<comment type="subcellular location">
    <subcellularLocation>
        <location evidence="1">Fimbrium</location>
    </subcellularLocation>
</comment>
<sequence>MRRALPDARTCRKHPPARRRLSPRIVRTQRGSPSSRQYQSAPVNIRCRICGAPAEDLCMNLFWLTASTFVGWTLAMHAHAFSGGNCSPQGATTINIAPIIAPSNPQAGQVIGLPEGYPLNAPGAVMQCRYDFWSGFHWVTATINAVNANATGRTFNANGVTMPVFATGLPGVGFAMMARDPNHGFAAVGQSAASLLRVKYPKPVVWGLQGRLYLVATGGAISPGTASTRTVAHYRVQNTVTSAPGYHPVNMQALVISSPLKPTCRVSTPSIAMSLGSVPVKAFGGVGSHAGSVTRNITLSCAGGTGGTRDVFITVTDHTSRSNRSDVLSLTANSQARGVALQLVRSGNILVRYGADSSSVGNPNQWMVGTTGNATVQIPLTARYIQTQQTIAPGSANGVATFTMSYR</sequence>
<feature type="compositionally biased region" description="Basic residues" evidence="4">
    <location>
        <begin position="11"/>
        <end position="22"/>
    </location>
</feature>